<evidence type="ECO:0000256" key="2">
    <source>
        <dbReference type="ARBA" id="ARBA00022692"/>
    </source>
</evidence>
<keyword evidence="2 5" id="KW-0812">Transmembrane</keyword>
<comment type="subcellular location">
    <subcellularLocation>
        <location evidence="1">Endomembrane system</location>
        <topology evidence="1">Multi-pass membrane protein</topology>
    </subcellularLocation>
</comment>
<reference evidence="6 7" key="1">
    <citation type="submission" date="2023-11" db="EMBL/GenBank/DDBJ databases">
        <title>Genome sequence of Microbacterium rhizosphaerae KACC 19337.</title>
        <authorList>
            <person name="Choi H."/>
            <person name="Kim S."/>
            <person name="Kim Y."/>
            <person name="Kwon S.-W."/>
            <person name="Heo J."/>
        </authorList>
    </citation>
    <scope>NUCLEOTIDE SEQUENCE [LARGE SCALE GENOMIC DNA]</scope>
    <source>
        <strain evidence="6 7">KACC 19337</strain>
    </source>
</reference>
<evidence type="ECO:0000256" key="3">
    <source>
        <dbReference type="ARBA" id="ARBA00022989"/>
    </source>
</evidence>
<dbReference type="EMBL" id="CP139368">
    <property type="protein sequence ID" value="WPR89951.1"/>
    <property type="molecule type" value="Genomic_DNA"/>
</dbReference>
<keyword evidence="4 5" id="KW-0472">Membrane</keyword>
<feature type="transmembrane region" description="Helical" evidence="5">
    <location>
        <begin position="153"/>
        <end position="173"/>
    </location>
</feature>
<organism evidence="6 7">
    <name type="scientific">Microbacterium rhizosphaerae</name>
    <dbReference type="NCBI Taxonomy" id="1678237"/>
    <lineage>
        <taxon>Bacteria</taxon>
        <taxon>Bacillati</taxon>
        <taxon>Actinomycetota</taxon>
        <taxon>Actinomycetes</taxon>
        <taxon>Micrococcales</taxon>
        <taxon>Microbacteriaceae</taxon>
        <taxon>Microbacterium</taxon>
    </lineage>
</organism>
<feature type="transmembrane region" description="Helical" evidence="5">
    <location>
        <begin position="179"/>
        <end position="198"/>
    </location>
</feature>
<keyword evidence="7" id="KW-1185">Reference proteome</keyword>
<evidence type="ECO:0000256" key="4">
    <source>
        <dbReference type="ARBA" id="ARBA00023136"/>
    </source>
</evidence>
<proteinExistence type="predicted"/>
<dbReference type="PANTHER" id="PTHR31851">
    <property type="entry name" value="FE(2+)/MN(2+) TRANSPORTER PCL1"/>
    <property type="match status" value="1"/>
</dbReference>
<feature type="transmembrane region" description="Helical" evidence="5">
    <location>
        <begin position="210"/>
        <end position="228"/>
    </location>
</feature>
<gene>
    <name evidence="6" type="ORF">SM116_01315</name>
</gene>
<evidence type="ECO:0000313" key="6">
    <source>
        <dbReference type="EMBL" id="WPR89951.1"/>
    </source>
</evidence>
<feature type="transmembrane region" description="Helical" evidence="5">
    <location>
        <begin position="50"/>
        <end position="70"/>
    </location>
</feature>
<evidence type="ECO:0000256" key="5">
    <source>
        <dbReference type="SAM" id="Phobius"/>
    </source>
</evidence>
<dbReference type="Proteomes" id="UP001323798">
    <property type="component" value="Chromosome"/>
</dbReference>
<keyword evidence="3 5" id="KW-1133">Transmembrane helix</keyword>
<dbReference type="InterPro" id="IPR008217">
    <property type="entry name" value="Ccc1_fam"/>
</dbReference>
<protein>
    <submittedName>
        <fullName evidence="6">VIT family protein</fullName>
    </submittedName>
</protein>
<feature type="transmembrane region" description="Helical" evidence="5">
    <location>
        <begin position="21"/>
        <end position="44"/>
    </location>
</feature>
<evidence type="ECO:0000256" key="1">
    <source>
        <dbReference type="ARBA" id="ARBA00004127"/>
    </source>
</evidence>
<dbReference type="Pfam" id="PF01988">
    <property type="entry name" value="VIT1"/>
    <property type="match status" value="1"/>
</dbReference>
<dbReference type="CDD" id="cd02432">
    <property type="entry name" value="Nodulin-21_like_1"/>
    <property type="match status" value="1"/>
</dbReference>
<accession>A0ABZ0SKM7</accession>
<evidence type="ECO:0000313" key="7">
    <source>
        <dbReference type="Proteomes" id="UP001323798"/>
    </source>
</evidence>
<dbReference type="RefSeq" id="WP_320942665.1">
    <property type="nucleotide sequence ID" value="NZ_BAABEU010000003.1"/>
</dbReference>
<name>A0ABZ0SKM7_9MICO</name>
<sequence>MEDATHASEPHAGGIGQRLNWLRAGVLGANDGIVSVASIVVGVAGATTSAGALLTAGLAGLIGGAFSMALGEYVSVSSQRDSERALIEKERRELAEMPEQELAELTQLYRDRGLSDATAQQVAVELTAHDALAAHLEVELHIDQNDLVSPWHAALASAIAFTIGGILPLLAILLPPSEWRVATTFIAVLIALALTGTISARLGGSSAPRAVLRLVIGGALALFATWLIGTLLGNSGVVAAALRAAGVS</sequence>